<evidence type="ECO:0000259" key="3">
    <source>
        <dbReference type="Pfam" id="PF13464"/>
    </source>
</evidence>
<dbReference type="InterPro" id="IPR001387">
    <property type="entry name" value="Cro/C1-type_HTH"/>
</dbReference>
<dbReference type="InterPro" id="IPR050400">
    <property type="entry name" value="Bact_Cytoskel_RodZ"/>
</dbReference>
<name>A0A520S0W7_9GAMM</name>
<dbReference type="PANTHER" id="PTHR34475:SF1">
    <property type="entry name" value="CYTOSKELETON PROTEIN RODZ"/>
    <property type="match status" value="1"/>
</dbReference>
<dbReference type="SUPFAM" id="SSF47413">
    <property type="entry name" value="lambda repressor-like DNA-binding domains"/>
    <property type="match status" value="1"/>
</dbReference>
<evidence type="ECO:0000256" key="1">
    <source>
        <dbReference type="SAM" id="MobiDB-lite"/>
    </source>
</evidence>
<feature type="domain" description="Cytoskeleton protein RodZ-like C-terminal" evidence="3">
    <location>
        <begin position="234"/>
        <end position="299"/>
    </location>
</feature>
<feature type="transmembrane region" description="Helical" evidence="2">
    <location>
        <begin position="101"/>
        <end position="127"/>
    </location>
</feature>
<reference evidence="4 5" key="1">
    <citation type="submission" date="2019-02" db="EMBL/GenBank/DDBJ databases">
        <title>Prokaryotic population dynamics and viral predation in marine succession experiment using metagenomics: the confinement effect.</title>
        <authorList>
            <person name="Haro-Moreno J.M."/>
            <person name="Rodriguez-Valera F."/>
            <person name="Lopez-Perez M."/>
        </authorList>
    </citation>
    <scope>NUCLEOTIDE SEQUENCE [LARGE SCALE GENOMIC DNA]</scope>
    <source>
        <strain evidence="4">MED-G157</strain>
    </source>
</reference>
<proteinExistence type="predicted"/>
<dbReference type="InterPro" id="IPR025194">
    <property type="entry name" value="RodZ-like_C"/>
</dbReference>
<dbReference type="CDD" id="cd00093">
    <property type="entry name" value="HTH_XRE"/>
    <property type="match status" value="1"/>
</dbReference>
<evidence type="ECO:0000313" key="5">
    <source>
        <dbReference type="Proteomes" id="UP000316199"/>
    </source>
</evidence>
<organism evidence="4 5">
    <name type="scientific">OM182 bacterium</name>
    <dbReference type="NCBI Taxonomy" id="2510334"/>
    <lineage>
        <taxon>Bacteria</taxon>
        <taxon>Pseudomonadati</taxon>
        <taxon>Pseudomonadota</taxon>
        <taxon>Gammaproteobacteria</taxon>
        <taxon>OMG group</taxon>
        <taxon>OM182 clade</taxon>
    </lineage>
</organism>
<keyword evidence="2" id="KW-0472">Membrane</keyword>
<protein>
    <submittedName>
        <fullName evidence="4">Helix-turn-helix domain-containing protein</fullName>
    </submittedName>
</protein>
<evidence type="ECO:0000256" key="2">
    <source>
        <dbReference type="SAM" id="Phobius"/>
    </source>
</evidence>
<dbReference type="Pfam" id="PF13413">
    <property type="entry name" value="HTH_25"/>
    <property type="match status" value="1"/>
</dbReference>
<dbReference type="PANTHER" id="PTHR34475">
    <property type="match status" value="1"/>
</dbReference>
<keyword evidence="2" id="KW-0812">Transmembrane</keyword>
<dbReference type="GO" id="GO:0003677">
    <property type="term" value="F:DNA binding"/>
    <property type="evidence" value="ECO:0007669"/>
    <property type="project" value="InterPro"/>
</dbReference>
<accession>A0A520S0W7</accession>
<gene>
    <name evidence="4" type="ORF">EVA68_05110</name>
</gene>
<dbReference type="Gene3D" id="1.10.260.40">
    <property type="entry name" value="lambda repressor-like DNA-binding domains"/>
    <property type="match status" value="1"/>
</dbReference>
<dbReference type="AlphaFoldDB" id="A0A520S0W7"/>
<dbReference type="EMBL" id="SHAG01000017">
    <property type="protein sequence ID" value="RZO76127.1"/>
    <property type="molecule type" value="Genomic_DNA"/>
</dbReference>
<dbReference type="Pfam" id="PF13464">
    <property type="entry name" value="RodZ_C"/>
    <property type="match status" value="1"/>
</dbReference>
<evidence type="ECO:0000313" key="4">
    <source>
        <dbReference type="EMBL" id="RZO76127.1"/>
    </source>
</evidence>
<comment type="caution">
    <text evidence="4">The sequence shown here is derived from an EMBL/GenBank/DDBJ whole genome shotgun (WGS) entry which is preliminary data.</text>
</comment>
<dbReference type="InterPro" id="IPR010982">
    <property type="entry name" value="Lambda_DNA-bd_dom_sf"/>
</dbReference>
<feature type="region of interest" description="Disordered" evidence="1">
    <location>
        <begin position="163"/>
        <end position="196"/>
    </location>
</feature>
<sequence>MEDISAGETVSELLVSAREKLGLSQKDVADMLFLQITFIQSIDEGLFNELPKRAYIKGYLRSYARALDLDPDYIIGLYELESDSEHLSDVRDVMEERVGKVLFTGPLLQAGVFGLSVIFFVFLLVWFSSDDGKEIEFVDDLSNLGEVVQSDPETTEQAQVFETESNQANPLPPVELNDAGSTSQEEGVLNDSMDGKTAESGLSIEDIKGITLERSSKDGKQYILVQAGGEDHLVFAFLGQCWVEVEDAEGYSIYGDLNSENDVLNIYGMAPFNVVLGRAAVVTMSYNGEEIDLSEYTESDQIIEIKLGQT</sequence>
<dbReference type="Proteomes" id="UP000316199">
    <property type="component" value="Unassembled WGS sequence"/>
</dbReference>
<keyword evidence="2" id="KW-1133">Transmembrane helix</keyword>